<evidence type="ECO:0000256" key="10">
    <source>
        <dbReference type="PROSITE-ProRule" id="PRU00047"/>
    </source>
</evidence>
<proteinExistence type="inferred from homology"/>
<dbReference type="InterPro" id="IPR023214">
    <property type="entry name" value="HAD_sf"/>
</dbReference>
<feature type="region of interest" description="Disordered" evidence="11">
    <location>
        <begin position="1"/>
        <end position="23"/>
    </location>
</feature>
<name>A0A2Z6NK06_TRISU</name>
<dbReference type="InterPro" id="IPR036412">
    <property type="entry name" value="HAD-like_sf"/>
</dbReference>
<dbReference type="Gene3D" id="4.10.60.10">
    <property type="entry name" value="Zinc finger, CCHC-type"/>
    <property type="match status" value="1"/>
</dbReference>
<evidence type="ECO:0000256" key="3">
    <source>
        <dbReference type="ARBA" id="ARBA00005199"/>
    </source>
</evidence>
<evidence type="ECO:0000259" key="12">
    <source>
        <dbReference type="PROSITE" id="PS50158"/>
    </source>
</evidence>
<evidence type="ECO:0000256" key="2">
    <source>
        <dbReference type="ARBA" id="ARBA00001968"/>
    </source>
</evidence>
<evidence type="ECO:0000256" key="11">
    <source>
        <dbReference type="SAM" id="MobiDB-lite"/>
    </source>
</evidence>
<evidence type="ECO:0000313" key="13">
    <source>
        <dbReference type="EMBL" id="GAU44261.1"/>
    </source>
</evidence>
<feature type="region of interest" description="Disordered" evidence="11">
    <location>
        <begin position="339"/>
        <end position="369"/>
    </location>
</feature>
<evidence type="ECO:0000256" key="4">
    <source>
        <dbReference type="ARBA" id="ARBA00008770"/>
    </source>
</evidence>
<dbReference type="SUPFAM" id="SSF57756">
    <property type="entry name" value="Retrovirus zinc finger-like domains"/>
    <property type="match status" value="1"/>
</dbReference>
<accession>A0A2Z6NK06</accession>
<comment type="cofactor">
    <cofactor evidence="2">
        <name>a divalent metal cation</name>
        <dbReference type="ChEBI" id="CHEBI:60240"/>
    </cofactor>
</comment>
<comment type="catalytic activity">
    <reaction evidence="1">
        <text>alpha,alpha-trehalose 6-phosphate + H2O = alpha,alpha-trehalose + phosphate</text>
        <dbReference type="Rhea" id="RHEA:23420"/>
        <dbReference type="ChEBI" id="CHEBI:15377"/>
        <dbReference type="ChEBI" id="CHEBI:16551"/>
        <dbReference type="ChEBI" id="CHEBI:43474"/>
        <dbReference type="ChEBI" id="CHEBI:58429"/>
        <dbReference type="EC" id="3.1.3.12"/>
    </reaction>
</comment>
<dbReference type="PANTHER" id="PTHR43768:SF24">
    <property type="entry name" value="TREHALOSE 6-PHOSPHATE PHOSPHATASE"/>
    <property type="match status" value="1"/>
</dbReference>
<dbReference type="OrthoDB" id="411251at2759"/>
<dbReference type="GO" id="GO:0004805">
    <property type="term" value="F:trehalose-phosphatase activity"/>
    <property type="evidence" value="ECO:0007669"/>
    <property type="project" value="UniProtKB-EC"/>
</dbReference>
<keyword evidence="14" id="KW-1185">Reference proteome</keyword>
<keyword evidence="6" id="KW-0378">Hydrolase</keyword>
<protein>
    <recommendedName>
        <fullName evidence="5">trehalose-phosphatase</fullName>
        <ecNumber evidence="5">3.1.3.12</ecNumber>
    </recommendedName>
    <alternativeName>
        <fullName evidence="9">Trehalose 6-phosphate phosphatase</fullName>
    </alternativeName>
</protein>
<dbReference type="Pfam" id="PF02358">
    <property type="entry name" value="Trehalose_PPase"/>
    <property type="match status" value="1"/>
</dbReference>
<dbReference type="InterPro" id="IPR054722">
    <property type="entry name" value="PolX-like_BBD"/>
</dbReference>
<keyword evidence="10" id="KW-0863">Zinc-finger</keyword>
<dbReference type="Gene3D" id="3.40.50.1000">
    <property type="entry name" value="HAD superfamily/HAD-like"/>
    <property type="match status" value="2"/>
</dbReference>
<dbReference type="GO" id="GO:0003676">
    <property type="term" value="F:nucleic acid binding"/>
    <property type="evidence" value="ECO:0007669"/>
    <property type="project" value="InterPro"/>
</dbReference>
<dbReference type="Proteomes" id="UP000242715">
    <property type="component" value="Unassembled WGS sequence"/>
</dbReference>
<dbReference type="EC" id="3.1.3.12" evidence="5"/>
<dbReference type="Pfam" id="PF00098">
    <property type="entry name" value="zf-CCHC"/>
    <property type="match status" value="1"/>
</dbReference>
<keyword evidence="10" id="KW-0862">Zinc</keyword>
<feature type="domain" description="CCHC-type" evidence="12">
    <location>
        <begin position="374"/>
        <end position="390"/>
    </location>
</feature>
<evidence type="ECO:0000256" key="8">
    <source>
        <dbReference type="ARBA" id="ARBA00025274"/>
    </source>
</evidence>
<evidence type="ECO:0000313" key="14">
    <source>
        <dbReference type="Proteomes" id="UP000242715"/>
    </source>
</evidence>
<dbReference type="NCBIfam" id="TIGR00685">
    <property type="entry name" value="T6PP"/>
    <property type="match status" value="1"/>
</dbReference>
<dbReference type="InterPro" id="IPR001878">
    <property type="entry name" value="Znf_CCHC"/>
</dbReference>
<feature type="region of interest" description="Disordered" evidence="11">
    <location>
        <begin position="386"/>
        <end position="407"/>
    </location>
</feature>
<dbReference type="InterPro" id="IPR036875">
    <property type="entry name" value="Znf_CCHC_sf"/>
</dbReference>
<sequence length="635" mass="71161">MGFQKTHNTKRVTQPNLKGNEDLRNAQEHSLIPKRALNFIPSSYDSWLVKHPSALNSFDRLMKAANGKKIVVFLDYDGTLSPIVNDPDRAFMSDEMRAAVYEVATYFPTAIISGRSREKVKDFVKLNNLYYAGSHGMDIMAPSGPIRSSDGNQCDNTTLDTNVKVRAILTQQKCDEALKGVAAMPTNLSDTEKAEMDDKALSAIILCLADKVLREVAKEKSAAAMWAKLDKLYMTKSLAHKQCLKQQLYFFRMVENKSVSEQLSEFNKIIDDLANIDVKIEDEDQAFHLLCALPKSLEHLNDALIYGKEGTITLDEVQAALRTKELIKLNELKIDDSGEGLNVTRGRSDNRGKGKGKKHRSKSRAKGDGGSKFKCYHCHEPGHFKKDCPQRRGSDSSSAQIAVSEEEGYESAGALTVTSWEPEKSWVMDSGCSYHICPSKKYFETLELKEGGVVRLGNNKACKGNEVPFQPAKKFLPAIQEILRRLENVIKDIEGAKIEDNGFCISVHFRQVHEKDYNVLEEKVKSVIGKNPLFYLTEGKKVLEIRPSIEWNKGNAVEYFLDTLGLSSSSNFLPVYIGDDKTDEDAFKVIQKRGQGYPIVVSSTPRETNASYSLRAPSEVLIFLSRLAKWRKTCL</sequence>
<dbReference type="FunFam" id="3.40.50.1000:FF:000175">
    <property type="entry name" value="Trehalose 6-phosphate phosphatase"/>
    <property type="match status" value="1"/>
</dbReference>
<dbReference type="InterPro" id="IPR003337">
    <property type="entry name" value="Trehalose_PPase"/>
</dbReference>
<dbReference type="PANTHER" id="PTHR43768">
    <property type="entry name" value="TREHALOSE 6-PHOSPHATE PHOSPHATASE"/>
    <property type="match status" value="1"/>
</dbReference>
<evidence type="ECO:0000256" key="6">
    <source>
        <dbReference type="ARBA" id="ARBA00022801"/>
    </source>
</evidence>
<dbReference type="SMART" id="SM00343">
    <property type="entry name" value="ZnF_C2HC"/>
    <property type="match status" value="1"/>
</dbReference>
<dbReference type="GO" id="GO:0005992">
    <property type="term" value="P:trehalose biosynthetic process"/>
    <property type="evidence" value="ECO:0007669"/>
    <property type="project" value="InterPro"/>
</dbReference>
<dbReference type="AlphaFoldDB" id="A0A2Z6NK06"/>
<comment type="pathway">
    <text evidence="3">Glycan biosynthesis; trehalose biosynthesis.</text>
</comment>
<dbReference type="EMBL" id="DF974028">
    <property type="protein sequence ID" value="GAU44261.1"/>
    <property type="molecule type" value="Genomic_DNA"/>
</dbReference>
<feature type="compositionally biased region" description="Basic residues" evidence="11">
    <location>
        <begin position="353"/>
        <end position="364"/>
    </location>
</feature>
<evidence type="ECO:0000256" key="9">
    <source>
        <dbReference type="ARBA" id="ARBA00030356"/>
    </source>
</evidence>
<gene>
    <name evidence="13" type="ORF">TSUD_400070</name>
</gene>
<comment type="similarity">
    <text evidence="4">Belongs to the trehalose phosphatase family.</text>
</comment>
<dbReference type="Pfam" id="PF14223">
    <property type="entry name" value="Retrotran_gag_2"/>
    <property type="match status" value="1"/>
</dbReference>
<reference evidence="14" key="1">
    <citation type="journal article" date="2017" name="Front. Plant Sci.">
        <title>Climate Clever Clovers: New Paradigm to Reduce the Environmental Footprint of Ruminants by Breeding Low Methanogenic Forages Utilizing Haplotype Variation.</title>
        <authorList>
            <person name="Kaur P."/>
            <person name="Appels R."/>
            <person name="Bayer P.E."/>
            <person name="Keeble-Gagnere G."/>
            <person name="Wang J."/>
            <person name="Hirakawa H."/>
            <person name="Shirasawa K."/>
            <person name="Vercoe P."/>
            <person name="Stefanova K."/>
            <person name="Durmic Z."/>
            <person name="Nichols P."/>
            <person name="Revell C."/>
            <person name="Isobe S.N."/>
            <person name="Edwards D."/>
            <person name="Erskine W."/>
        </authorList>
    </citation>
    <scope>NUCLEOTIDE SEQUENCE [LARGE SCALE GENOMIC DNA]</scope>
    <source>
        <strain evidence="14">cv. Daliak</strain>
    </source>
</reference>
<dbReference type="Pfam" id="PF22936">
    <property type="entry name" value="Pol_BBD"/>
    <property type="match status" value="1"/>
</dbReference>
<dbReference type="GO" id="GO:0008270">
    <property type="term" value="F:zinc ion binding"/>
    <property type="evidence" value="ECO:0007669"/>
    <property type="project" value="UniProtKB-KW"/>
</dbReference>
<keyword evidence="10" id="KW-0479">Metal-binding</keyword>
<dbReference type="FunFam" id="3.30.70.1020:FF:000004">
    <property type="entry name" value="Trehalose 6-phosphate phosphatase"/>
    <property type="match status" value="1"/>
</dbReference>
<evidence type="ECO:0000256" key="1">
    <source>
        <dbReference type="ARBA" id="ARBA00000500"/>
    </source>
</evidence>
<dbReference type="InterPro" id="IPR044651">
    <property type="entry name" value="OTSB-like"/>
</dbReference>
<dbReference type="SUPFAM" id="SSF56784">
    <property type="entry name" value="HAD-like"/>
    <property type="match status" value="2"/>
</dbReference>
<keyword evidence="7" id="KW-0346">Stress response</keyword>
<dbReference type="PROSITE" id="PS50158">
    <property type="entry name" value="ZF_CCHC"/>
    <property type="match status" value="1"/>
</dbReference>
<evidence type="ECO:0000256" key="7">
    <source>
        <dbReference type="ARBA" id="ARBA00023016"/>
    </source>
</evidence>
<evidence type="ECO:0000256" key="5">
    <source>
        <dbReference type="ARBA" id="ARBA00013086"/>
    </source>
</evidence>
<comment type="function">
    <text evidence="8">Removes the phosphate from trehalose 6-phosphate to produce free trehalose. Trehalose accumulation in plant may improve abiotic stress tolerance.</text>
</comment>
<organism evidence="13 14">
    <name type="scientific">Trifolium subterraneum</name>
    <name type="common">Subterranean clover</name>
    <dbReference type="NCBI Taxonomy" id="3900"/>
    <lineage>
        <taxon>Eukaryota</taxon>
        <taxon>Viridiplantae</taxon>
        <taxon>Streptophyta</taxon>
        <taxon>Embryophyta</taxon>
        <taxon>Tracheophyta</taxon>
        <taxon>Spermatophyta</taxon>
        <taxon>Magnoliopsida</taxon>
        <taxon>eudicotyledons</taxon>
        <taxon>Gunneridae</taxon>
        <taxon>Pentapetalae</taxon>
        <taxon>rosids</taxon>
        <taxon>fabids</taxon>
        <taxon>Fabales</taxon>
        <taxon>Fabaceae</taxon>
        <taxon>Papilionoideae</taxon>
        <taxon>50 kb inversion clade</taxon>
        <taxon>NPAAA clade</taxon>
        <taxon>Hologalegina</taxon>
        <taxon>IRL clade</taxon>
        <taxon>Trifolieae</taxon>
        <taxon>Trifolium</taxon>
    </lineage>
</organism>